<reference evidence="1" key="1">
    <citation type="journal article" date="2016" name="Ticks Tick Borne Dis.">
        <title>De novo assembly and annotation of the salivary gland transcriptome of Rhipicephalus appendiculatus male and female ticks during blood feeding.</title>
        <authorList>
            <person name="de Castro M.H."/>
            <person name="de Klerk D."/>
            <person name="Pienaar R."/>
            <person name="Latif A.A."/>
            <person name="Rees D.J."/>
            <person name="Mans B.J."/>
        </authorList>
    </citation>
    <scope>NUCLEOTIDE SEQUENCE</scope>
    <source>
        <tissue evidence="1">Salivary glands</tissue>
    </source>
</reference>
<name>A0A131YCA8_RHIAP</name>
<dbReference type="EMBL" id="GEDV01011593">
    <property type="protein sequence ID" value="JAP76964.1"/>
    <property type="molecule type" value="Transcribed_RNA"/>
</dbReference>
<protein>
    <submittedName>
        <fullName evidence="1">Uncharacterized protein</fullName>
    </submittedName>
</protein>
<evidence type="ECO:0000313" key="1">
    <source>
        <dbReference type="EMBL" id="JAP76964.1"/>
    </source>
</evidence>
<proteinExistence type="predicted"/>
<dbReference type="AlphaFoldDB" id="A0A131YCA8"/>
<organism evidence="1">
    <name type="scientific">Rhipicephalus appendiculatus</name>
    <name type="common">Brown ear tick</name>
    <dbReference type="NCBI Taxonomy" id="34631"/>
    <lineage>
        <taxon>Eukaryota</taxon>
        <taxon>Metazoa</taxon>
        <taxon>Ecdysozoa</taxon>
        <taxon>Arthropoda</taxon>
        <taxon>Chelicerata</taxon>
        <taxon>Arachnida</taxon>
        <taxon>Acari</taxon>
        <taxon>Parasitiformes</taxon>
        <taxon>Ixodida</taxon>
        <taxon>Ixodoidea</taxon>
        <taxon>Ixodidae</taxon>
        <taxon>Rhipicephalinae</taxon>
        <taxon>Rhipicephalus</taxon>
        <taxon>Rhipicephalus</taxon>
    </lineage>
</organism>
<sequence>MKEAFRELSGKRMFEERKCFTFEGNALQIHAACFYAVFTIARSPLIQSTCTCLRPFCCPDICDYACTFFRCTKIVLPLNASHSFVEEA</sequence>
<accession>A0A131YCA8</accession>